<keyword evidence="3" id="KW-1185">Reference proteome</keyword>
<accession>A0AAV3RKC9</accession>
<evidence type="ECO:0008006" key="4">
    <source>
        <dbReference type="Google" id="ProtNLM"/>
    </source>
</evidence>
<evidence type="ECO:0000313" key="3">
    <source>
        <dbReference type="Proteomes" id="UP001454036"/>
    </source>
</evidence>
<gene>
    <name evidence="2" type="ORF">LIER_28725</name>
</gene>
<protein>
    <recommendedName>
        <fullName evidence="4">DUF1677 family protein</fullName>
    </recommendedName>
</protein>
<dbReference type="PANTHER" id="PTHR33108">
    <property type="entry name" value="OS01G0745000 PROTEIN"/>
    <property type="match status" value="1"/>
</dbReference>
<dbReference type="PANTHER" id="PTHR33108:SF76">
    <property type="entry name" value="OS06G0199402 PROTEIN"/>
    <property type="match status" value="1"/>
</dbReference>
<name>A0AAV3RKC9_LITER</name>
<feature type="region of interest" description="Disordered" evidence="1">
    <location>
        <begin position="112"/>
        <end position="137"/>
    </location>
</feature>
<dbReference type="InterPro" id="IPR012876">
    <property type="entry name" value="DUF1677_pln"/>
</dbReference>
<dbReference type="Pfam" id="PF07911">
    <property type="entry name" value="DUF1677"/>
    <property type="match status" value="1"/>
</dbReference>
<reference evidence="2 3" key="1">
    <citation type="submission" date="2024-01" db="EMBL/GenBank/DDBJ databases">
        <title>The complete chloroplast genome sequence of Lithospermum erythrorhizon: insights into the phylogenetic relationship among Boraginaceae species and the maternal lineages of purple gromwells.</title>
        <authorList>
            <person name="Okada T."/>
            <person name="Watanabe K."/>
        </authorList>
    </citation>
    <scope>NUCLEOTIDE SEQUENCE [LARGE SCALE GENOMIC DNA]</scope>
</reference>
<organism evidence="2 3">
    <name type="scientific">Lithospermum erythrorhizon</name>
    <name type="common">Purple gromwell</name>
    <name type="synonym">Lithospermum officinale var. erythrorhizon</name>
    <dbReference type="NCBI Taxonomy" id="34254"/>
    <lineage>
        <taxon>Eukaryota</taxon>
        <taxon>Viridiplantae</taxon>
        <taxon>Streptophyta</taxon>
        <taxon>Embryophyta</taxon>
        <taxon>Tracheophyta</taxon>
        <taxon>Spermatophyta</taxon>
        <taxon>Magnoliopsida</taxon>
        <taxon>eudicotyledons</taxon>
        <taxon>Gunneridae</taxon>
        <taxon>Pentapetalae</taxon>
        <taxon>asterids</taxon>
        <taxon>lamiids</taxon>
        <taxon>Boraginales</taxon>
        <taxon>Boraginaceae</taxon>
        <taxon>Boraginoideae</taxon>
        <taxon>Lithospermeae</taxon>
        <taxon>Lithospermum</taxon>
    </lineage>
</organism>
<comment type="caution">
    <text evidence="2">The sequence shown here is derived from an EMBL/GenBank/DDBJ whole genome shotgun (WGS) entry which is preliminary data.</text>
</comment>
<sequence length="137" mass="15072">MTTTTTSSSIDETQQAGLVLAKCECCGLTEECTEAYVSRVRQRHGGRWVCGLCGEAVKDEIARNGKKIGYEEALSLHMSFCKNFRASNPPPHNRSDGLISAVKHLLLRRLDSESPRSSSRMGKQLVRSHSCVPAFDS</sequence>
<proteinExistence type="predicted"/>
<evidence type="ECO:0000256" key="1">
    <source>
        <dbReference type="SAM" id="MobiDB-lite"/>
    </source>
</evidence>
<dbReference type="EMBL" id="BAABME010009660">
    <property type="protein sequence ID" value="GAA0175580.1"/>
    <property type="molecule type" value="Genomic_DNA"/>
</dbReference>
<evidence type="ECO:0000313" key="2">
    <source>
        <dbReference type="EMBL" id="GAA0175580.1"/>
    </source>
</evidence>
<dbReference type="AlphaFoldDB" id="A0AAV3RKC9"/>
<dbReference type="Proteomes" id="UP001454036">
    <property type="component" value="Unassembled WGS sequence"/>
</dbReference>